<dbReference type="InterPro" id="IPR012127">
    <property type="entry name" value="Cyt_c_prime"/>
</dbReference>
<keyword evidence="5" id="KW-0408">Iron</keyword>
<comment type="caution">
    <text evidence="7">The sequence shown here is derived from an EMBL/GenBank/DDBJ whole genome shotgun (WGS) entry which is preliminary data.</text>
</comment>
<evidence type="ECO:0000256" key="6">
    <source>
        <dbReference type="SAM" id="SignalP"/>
    </source>
</evidence>
<dbReference type="InterPro" id="IPR002321">
    <property type="entry name" value="Cyt_c_II"/>
</dbReference>
<dbReference type="InterPro" id="IPR010980">
    <property type="entry name" value="Cyt_c/b562"/>
</dbReference>
<evidence type="ECO:0000256" key="2">
    <source>
        <dbReference type="ARBA" id="ARBA00022617"/>
    </source>
</evidence>
<accession>A0ABQ0ARZ7</accession>
<dbReference type="PROSITE" id="PS51009">
    <property type="entry name" value="CYTCII"/>
    <property type="match status" value="1"/>
</dbReference>
<evidence type="ECO:0000256" key="3">
    <source>
        <dbReference type="ARBA" id="ARBA00022723"/>
    </source>
</evidence>
<feature type="chain" id="PRO_5045905524" description="Cytochrome c556" evidence="6">
    <location>
        <begin position="23"/>
        <end position="190"/>
    </location>
</feature>
<keyword evidence="6" id="KW-0732">Signal</keyword>
<evidence type="ECO:0000256" key="5">
    <source>
        <dbReference type="ARBA" id="ARBA00023004"/>
    </source>
</evidence>
<organism evidence="7 8">
    <name type="scientific">Pseudophaeobacter arcticus</name>
    <dbReference type="NCBI Taxonomy" id="385492"/>
    <lineage>
        <taxon>Bacteria</taxon>
        <taxon>Pseudomonadati</taxon>
        <taxon>Pseudomonadota</taxon>
        <taxon>Alphaproteobacteria</taxon>
        <taxon>Rhodobacterales</taxon>
        <taxon>Paracoccaceae</taxon>
        <taxon>Pseudophaeobacter</taxon>
    </lineage>
</organism>
<dbReference type="SUPFAM" id="SSF47175">
    <property type="entry name" value="Cytochromes"/>
    <property type="match status" value="1"/>
</dbReference>
<sequence length="190" mass="19915">MKTRKILAGATVASMVAATALAHGGATGVVKQRMDAMGAIRGAMKVLTPMMQGKAPYDAEVVEQQAKVIGAHGGAALTELFPEGSLDKPTEARAEIWKNWSDFQSLAAQMSLYSEGLAQAAENGLMPADQGHMGSMMQGGMMGNQGGMMLQGEMSETPDPAALASMPADGVFMMLGQTCSACHTRYRVEK</sequence>
<dbReference type="EMBL" id="BAABWU010000027">
    <property type="protein sequence ID" value="GAA6198667.1"/>
    <property type="molecule type" value="Genomic_DNA"/>
</dbReference>
<evidence type="ECO:0008006" key="9">
    <source>
        <dbReference type="Google" id="ProtNLM"/>
    </source>
</evidence>
<keyword evidence="2" id="KW-0349">Heme</keyword>
<keyword evidence="4" id="KW-0249">Electron transport</keyword>
<reference evidence="7 8" key="1">
    <citation type="submission" date="2024-04" db="EMBL/GenBank/DDBJ databases">
        <title>Draft genome sequence of Pseudophaeobacter arcticus NBRC 116598.</title>
        <authorList>
            <person name="Miyakawa T."/>
            <person name="Kusuya Y."/>
            <person name="Miura T."/>
        </authorList>
    </citation>
    <scope>NUCLEOTIDE SEQUENCE [LARGE SCALE GENOMIC DNA]</scope>
    <source>
        <strain evidence="7 8">SU-CL00105</strain>
    </source>
</reference>
<evidence type="ECO:0000256" key="1">
    <source>
        <dbReference type="ARBA" id="ARBA00022448"/>
    </source>
</evidence>
<protein>
    <recommendedName>
        <fullName evidence="9">Cytochrome c556</fullName>
    </recommendedName>
</protein>
<dbReference type="Proteomes" id="UP001441944">
    <property type="component" value="Unassembled WGS sequence"/>
</dbReference>
<keyword evidence="8" id="KW-1185">Reference proteome</keyword>
<evidence type="ECO:0000313" key="7">
    <source>
        <dbReference type="EMBL" id="GAA6198667.1"/>
    </source>
</evidence>
<proteinExistence type="predicted"/>
<gene>
    <name evidence="7" type="ORF">NBRC116598_41120</name>
</gene>
<dbReference type="PIRSF" id="PIRSF000027">
    <property type="entry name" value="Cytc_c_prime"/>
    <property type="match status" value="1"/>
</dbReference>
<evidence type="ECO:0000256" key="4">
    <source>
        <dbReference type="ARBA" id="ARBA00022982"/>
    </source>
</evidence>
<dbReference type="Gene3D" id="1.20.120.10">
    <property type="entry name" value="Cytochrome c/b562"/>
    <property type="match status" value="1"/>
</dbReference>
<keyword evidence="1" id="KW-0813">Transport</keyword>
<feature type="signal peptide" evidence="6">
    <location>
        <begin position="1"/>
        <end position="22"/>
    </location>
</feature>
<dbReference type="Pfam" id="PF01322">
    <property type="entry name" value="Cytochrom_C_2"/>
    <property type="match status" value="1"/>
</dbReference>
<keyword evidence="3" id="KW-0479">Metal-binding</keyword>
<name>A0ABQ0ARZ7_9RHOB</name>
<evidence type="ECO:0000313" key="8">
    <source>
        <dbReference type="Proteomes" id="UP001441944"/>
    </source>
</evidence>
<dbReference type="RefSeq" id="WP_122072304.1">
    <property type="nucleotide sequence ID" value="NZ_BAABWU010000027.1"/>
</dbReference>